<organism evidence="1 2">
    <name type="scientific">Culex pipiens pipiens</name>
    <name type="common">Northern house mosquito</name>
    <dbReference type="NCBI Taxonomy" id="38569"/>
    <lineage>
        <taxon>Eukaryota</taxon>
        <taxon>Metazoa</taxon>
        <taxon>Ecdysozoa</taxon>
        <taxon>Arthropoda</taxon>
        <taxon>Hexapoda</taxon>
        <taxon>Insecta</taxon>
        <taxon>Pterygota</taxon>
        <taxon>Neoptera</taxon>
        <taxon>Endopterygota</taxon>
        <taxon>Diptera</taxon>
        <taxon>Nematocera</taxon>
        <taxon>Culicoidea</taxon>
        <taxon>Culicidae</taxon>
        <taxon>Culicinae</taxon>
        <taxon>Culicini</taxon>
        <taxon>Culex</taxon>
        <taxon>Culex</taxon>
    </lineage>
</organism>
<keyword evidence="2" id="KW-1185">Reference proteome</keyword>
<dbReference type="Proteomes" id="UP001562425">
    <property type="component" value="Unassembled WGS sequence"/>
</dbReference>
<accession>A0ABD1CBZ0</accession>
<gene>
    <name evidence="1" type="ORF">pipiens_018389</name>
</gene>
<dbReference type="AlphaFoldDB" id="A0ABD1CBZ0"/>
<name>A0ABD1CBZ0_CULPP</name>
<protein>
    <submittedName>
        <fullName evidence="1">Uncharacterized protein</fullName>
    </submittedName>
</protein>
<evidence type="ECO:0000313" key="2">
    <source>
        <dbReference type="Proteomes" id="UP001562425"/>
    </source>
</evidence>
<comment type="caution">
    <text evidence="1">The sequence shown here is derived from an EMBL/GenBank/DDBJ whole genome shotgun (WGS) entry which is preliminary data.</text>
</comment>
<feature type="non-terminal residue" evidence="1">
    <location>
        <position position="1"/>
    </location>
</feature>
<dbReference type="EMBL" id="JBEHCU010013863">
    <property type="protein sequence ID" value="KAL1373901.1"/>
    <property type="molecule type" value="Genomic_DNA"/>
</dbReference>
<evidence type="ECO:0000313" key="1">
    <source>
        <dbReference type="EMBL" id="KAL1373901.1"/>
    </source>
</evidence>
<proteinExistence type="predicted"/>
<reference evidence="1 2" key="1">
    <citation type="submission" date="2024-05" db="EMBL/GenBank/DDBJ databases">
        <title>Culex pipiens pipiens assembly and annotation.</title>
        <authorList>
            <person name="Alout H."/>
            <person name="Durand T."/>
        </authorList>
    </citation>
    <scope>NUCLEOTIDE SEQUENCE [LARGE SCALE GENOMIC DNA]</scope>
    <source>
        <strain evidence="1">HA-2024</strain>
        <tissue evidence="1">Whole body</tissue>
    </source>
</reference>
<sequence length="25" mass="2817">YLPTEATKSHSKDAKNKTDGFFLAF</sequence>